<reference evidence="2" key="1">
    <citation type="submission" date="2022-10" db="EMBL/GenBank/DDBJ databases">
        <title>The complete genomes of actinobacterial strains from the NBC collection.</title>
        <authorList>
            <person name="Joergensen T.S."/>
            <person name="Alvarez Arevalo M."/>
            <person name="Sterndorff E.B."/>
            <person name="Faurdal D."/>
            <person name="Vuksanovic O."/>
            <person name="Mourched A.-S."/>
            <person name="Charusanti P."/>
            <person name="Shaw S."/>
            <person name="Blin K."/>
            <person name="Weber T."/>
        </authorList>
    </citation>
    <scope>NUCLEOTIDE SEQUENCE</scope>
    <source>
        <strain evidence="2">NBC_00489</strain>
    </source>
</reference>
<evidence type="ECO:0000313" key="3">
    <source>
        <dbReference type="Proteomes" id="UP001432161"/>
    </source>
</evidence>
<evidence type="ECO:0000256" key="1">
    <source>
        <dbReference type="SAM" id="MobiDB-lite"/>
    </source>
</evidence>
<gene>
    <name evidence="2" type="ORF">OHN36_11370</name>
</gene>
<evidence type="ECO:0000313" key="2">
    <source>
        <dbReference type="EMBL" id="WUR37750.1"/>
    </source>
</evidence>
<accession>A0ABZ1V152</accession>
<feature type="region of interest" description="Disordered" evidence="1">
    <location>
        <begin position="76"/>
        <end position="100"/>
    </location>
</feature>
<sequence>MAPVIKSVEDVLAHIETSEDDRYDALPTTLAVANWRSAADPRAAEFPSWEAWVTATQVGSALFAAGTADEGPVSCRIGNSGETSSFPRPARRTTSTPGTG</sequence>
<dbReference type="Proteomes" id="UP001432161">
    <property type="component" value="Chromosome"/>
</dbReference>
<keyword evidence="3" id="KW-1185">Reference proteome</keyword>
<proteinExistence type="predicted"/>
<protein>
    <submittedName>
        <fullName evidence="2">Immunity 49 family protein</fullName>
    </submittedName>
</protein>
<dbReference type="EMBL" id="CP108330">
    <property type="protein sequence ID" value="WUR37750.1"/>
    <property type="molecule type" value="Genomic_DNA"/>
</dbReference>
<feature type="compositionally biased region" description="Polar residues" evidence="1">
    <location>
        <begin position="80"/>
        <end position="100"/>
    </location>
</feature>
<name>A0ABZ1V152_9ACTN</name>
<organism evidence="2 3">
    <name type="scientific">Streptomyces griseoaurantiacus</name>
    <dbReference type="NCBI Taxonomy" id="68213"/>
    <lineage>
        <taxon>Bacteria</taxon>
        <taxon>Bacillati</taxon>
        <taxon>Actinomycetota</taxon>
        <taxon>Actinomycetes</taxon>
        <taxon>Kitasatosporales</taxon>
        <taxon>Streptomycetaceae</taxon>
        <taxon>Streptomyces</taxon>
        <taxon>Streptomyces aurantiacus group</taxon>
    </lineage>
</organism>